<gene>
    <name evidence="2" type="ORF">VKT23_002895</name>
</gene>
<evidence type="ECO:0000313" key="3">
    <source>
        <dbReference type="Proteomes" id="UP001498398"/>
    </source>
</evidence>
<comment type="caution">
    <text evidence="2">The sequence shown here is derived from an EMBL/GenBank/DDBJ whole genome shotgun (WGS) entry which is preliminary data.</text>
</comment>
<keyword evidence="3" id="KW-1185">Reference proteome</keyword>
<dbReference type="Gene3D" id="2.60.120.620">
    <property type="entry name" value="q2cbj1_9rhob like domain"/>
    <property type="match status" value="1"/>
</dbReference>
<feature type="region of interest" description="Disordered" evidence="1">
    <location>
        <begin position="263"/>
        <end position="285"/>
    </location>
</feature>
<protein>
    <submittedName>
        <fullName evidence="2">Uncharacterized protein</fullName>
    </submittedName>
</protein>
<dbReference type="EMBL" id="JBANRG010000003">
    <property type="protein sequence ID" value="KAK7468379.1"/>
    <property type="molecule type" value="Genomic_DNA"/>
</dbReference>
<sequence>MATESNQPHEVIAYASVYKRLQALYSFRGTKITLNSSLVNALTRTFCPPWIYAPMKVWRWDKIDKAILNMAFQVGPSKADAGTIVSPDTSVILANAKPSETVGNGHGLEIPASEITFPDKKMFGELDVRLGVLISDNLFGKRIGCIPWGGNLALELYKLTVYGEGEHYDWRVDSPHADDHHATALLFLGSEAEGGDLKLRHGGFEFSREESIQAEHQEYAKPNEVDPDDGKVHLVAFYTDVEQKIDPVQKGNQIVLHFNVRTSESHTQVNPDEKKDSTSEYDTDEGDAYVDEDRCVEWGAVGNAMDDSPSVAVHSNPKALNDAARIIESRFSKSENVKRVAFPLRHSYRMASIRPEDLKGIDAALYERLTTSQDVKDKFKVDLHPVILLEETDDEGNWSGERETYVFVFESDIVKKNLKRKRGEEKTENERSWEDRDDQAKFTEFHLVKGCSLEMIDSQDYTALDTGKVDLGNNRYFGGAMFVSLKEGKA</sequence>
<dbReference type="Proteomes" id="UP001498398">
    <property type="component" value="Unassembled WGS sequence"/>
</dbReference>
<organism evidence="2 3">
    <name type="scientific">Marasmiellus scandens</name>
    <dbReference type="NCBI Taxonomy" id="2682957"/>
    <lineage>
        <taxon>Eukaryota</taxon>
        <taxon>Fungi</taxon>
        <taxon>Dikarya</taxon>
        <taxon>Basidiomycota</taxon>
        <taxon>Agaricomycotina</taxon>
        <taxon>Agaricomycetes</taxon>
        <taxon>Agaricomycetidae</taxon>
        <taxon>Agaricales</taxon>
        <taxon>Marasmiineae</taxon>
        <taxon>Omphalotaceae</taxon>
        <taxon>Marasmiellus</taxon>
    </lineage>
</organism>
<name>A0ABR1K198_9AGAR</name>
<accession>A0ABR1K198</accession>
<evidence type="ECO:0000256" key="1">
    <source>
        <dbReference type="SAM" id="MobiDB-lite"/>
    </source>
</evidence>
<proteinExistence type="predicted"/>
<dbReference type="PANTHER" id="PTHR33099">
    <property type="entry name" value="FE2OG DIOXYGENASE DOMAIN-CONTAINING PROTEIN"/>
    <property type="match status" value="1"/>
</dbReference>
<reference evidence="2 3" key="1">
    <citation type="submission" date="2024-01" db="EMBL/GenBank/DDBJ databases">
        <title>A draft genome for the cacao thread blight pathogen Marasmiellus scandens.</title>
        <authorList>
            <person name="Baruah I.K."/>
            <person name="Leung J."/>
            <person name="Bukari Y."/>
            <person name="Amoako-Attah I."/>
            <person name="Meinhardt L.W."/>
            <person name="Bailey B.A."/>
            <person name="Cohen S.P."/>
        </authorList>
    </citation>
    <scope>NUCLEOTIDE SEQUENCE [LARGE SCALE GENOMIC DNA]</scope>
    <source>
        <strain evidence="2 3">GH-19</strain>
    </source>
</reference>
<evidence type="ECO:0000313" key="2">
    <source>
        <dbReference type="EMBL" id="KAK7468379.1"/>
    </source>
</evidence>
<dbReference type="PANTHER" id="PTHR33099:SF7">
    <property type="entry name" value="MYND-TYPE DOMAIN-CONTAINING PROTEIN"/>
    <property type="match status" value="1"/>
</dbReference>